<feature type="transmembrane region" description="Helical" evidence="1">
    <location>
        <begin position="123"/>
        <end position="143"/>
    </location>
</feature>
<feature type="transmembrane region" description="Helical" evidence="1">
    <location>
        <begin position="149"/>
        <end position="165"/>
    </location>
</feature>
<dbReference type="Proteomes" id="UP000647133">
    <property type="component" value="Unassembled WGS sequence"/>
</dbReference>
<feature type="transmembrane region" description="Helical" evidence="1">
    <location>
        <begin position="353"/>
        <end position="375"/>
    </location>
</feature>
<sequence length="1007" mass="115325">MSRIEQNIWNDYLGKKLLLIAMSIALLTHGVIGYFTLPQTYDAYVHMFFADHYSRFWFEPWDYRWYTGFLTVSYPPLLHQMIALISKVFPLKVSFCIAGIFIFEILVVGVYRFSKIFFDKTTAGVAALLVVVLSSIVETLHVYGQLPTLTGLAFLLNALPFLYQFMIKNKPFYLIMAFSFLAVVICSHHVTAIFGMVFFIAPLLFMGIVDGSSALSNTKFSWAFVKMALRAIWAKKWPIIIFATLMISMAISLIFPYWYWSKTDPIAQVSIPHGSRDNFFEQTSSGLIFYVIPLALIFALLPAISYSIFKRTRFIGWLLSFYGCLLLGSGGTTPLPKMMLGEHAFNILTLDRFGFWASIIAIPFMAKFILSFLAGPVRGFWIKRHKTAVHFVLSGLNGLAYILFIIYIFHLASFRPLQPKPVDIQPMLNFLNRDEHMRWRFMTLGFGDQMAWLSSNTMAATVDGNYHSARRLPEMTSRPVERLENAKYLGEEGLATLEDFLTKAEKYNLKYVFSNDRFYDPLLYYTGWSRNILLENGIMVWEKGNISTIKPITPKELHPFLKYAWGIIPISSLILMTLLTTLYMVKYKKQMYFEVEGPLDADYPKSVIYATSFMPVLFFTGFLIYVTYELLLVDQQKDPETTIANFYNELDFQRFENAHGFFEPSLTFTLDQYLLEKSVQDGGLLPSYAKLDSIAVVELRADEDNVSVAVHTQWRTSLGYQKQIDSLDLVRLNKQWYIVPPKFELEIPEEQVHSYTYTLFKKMGKRVISSFPTVKDDRVKKPFAAILQANLVQYGESQHIAGEILNADDVPINVALMATVTFGNGTKENYYPSTLMHYNLSPKASTYFQIGLDSASSLDSLKIVNIDLQAATDISERGYIHGGTVGYEVEEQAPFEMKVIAEVYNELTTEINIPGLLIAEKDSLGRIWKVELAIHQRSIRTGLKREFTVPFQKIQDRAKLLEEDLIKLYVNGQKRNYFSISPDEIAVRHQGISIMSHGFLANEIYLQ</sequence>
<dbReference type="EMBL" id="JACYTQ010000003">
    <property type="protein sequence ID" value="MBD8488977.1"/>
    <property type="molecule type" value="Genomic_DNA"/>
</dbReference>
<keyword evidence="1" id="KW-0472">Membrane</keyword>
<feature type="transmembrane region" description="Helical" evidence="1">
    <location>
        <begin position="196"/>
        <end position="216"/>
    </location>
</feature>
<feature type="transmembrane region" description="Helical" evidence="1">
    <location>
        <begin position="314"/>
        <end position="333"/>
    </location>
</feature>
<accession>A0ABR9AJM5</accession>
<feature type="transmembrane region" description="Helical" evidence="1">
    <location>
        <begin position="17"/>
        <end position="37"/>
    </location>
</feature>
<gene>
    <name evidence="2" type="ORF">IFO69_09495</name>
</gene>
<keyword evidence="1" id="KW-0812">Transmembrane</keyword>
<evidence type="ECO:0000256" key="1">
    <source>
        <dbReference type="SAM" id="Phobius"/>
    </source>
</evidence>
<reference evidence="2 3" key="1">
    <citation type="submission" date="2020-09" db="EMBL/GenBank/DDBJ databases">
        <title>Echinicola sp. CAU 1574 isolated from sand of Sido Beach.</title>
        <authorList>
            <person name="Kim W."/>
        </authorList>
    </citation>
    <scope>NUCLEOTIDE SEQUENCE [LARGE SCALE GENOMIC DNA]</scope>
    <source>
        <strain evidence="2 3">CAU 1574</strain>
    </source>
</reference>
<keyword evidence="3" id="KW-1185">Reference proteome</keyword>
<keyword evidence="1" id="KW-1133">Transmembrane helix</keyword>
<protein>
    <recommendedName>
        <fullName evidence="4">Membrane protein 6-pyruvoyl-tetrahydropterin synthase-related domain-containing protein</fullName>
    </recommendedName>
</protein>
<feature type="transmembrane region" description="Helical" evidence="1">
    <location>
        <begin position="172"/>
        <end position="190"/>
    </location>
</feature>
<evidence type="ECO:0008006" key="4">
    <source>
        <dbReference type="Google" id="ProtNLM"/>
    </source>
</evidence>
<evidence type="ECO:0000313" key="2">
    <source>
        <dbReference type="EMBL" id="MBD8488977.1"/>
    </source>
</evidence>
<feature type="transmembrane region" description="Helical" evidence="1">
    <location>
        <begin position="387"/>
        <end position="409"/>
    </location>
</feature>
<feature type="transmembrane region" description="Helical" evidence="1">
    <location>
        <begin position="563"/>
        <end position="585"/>
    </location>
</feature>
<feature type="transmembrane region" description="Helical" evidence="1">
    <location>
        <begin position="606"/>
        <end position="628"/>
    </location>
</feature>
<name>A0ABR9AJM5_9BACT</name>
<feature type="transmembrane region" description="Helical" evidence="1">
    <location>
        <begin position="287"/>
        <end position="309"/>
    </location>
</feature>
<comment type="caution">
    <text evidence="2">The sequence shown here is derived from an EMBL/GenBank/DDBJ whole genome shotgun (WGS) entry which is preliminary data.</text>
</comment>
<dbReference type="RefSeq" id="WP_192009873.1">
    <property type="nucleotide sequence ID" value="NZ_JACYTQ010000003.1"/>
</dbReference>
<feature type="transmembrane region" description="Helical" evidence="1">
    <location>
        <begin position="91"/>
        <end position="111"/>
    </location>
</feature>
<evidence type="ECO:0000313" key="3">
    <source>
        <dbReference type="Proteomes" id="UP000647133"/>
    </source>
</evidence>
<proteinExistence type="predicted"/>
<feature type="transmembrane region" description="Helical" evidence="1">
    <location>
        <begin position="237"/>
        <end position="260"/>
    </location>
</feature>
<organism evidence="2 3">
    <name type="scientific">Echinicola arenosa</name>
    <dbReference type="NCBI Taxonomy" id="2774144"/>
    <lineage>
        <taxon>Bacteria</taxon>
        <taxon>Pseudomonadati</taxon>
        <taxon>Bacteroidota</taxon>
        <taxon>Cytophagia</taxon>
        <taxon>Cytophagales</taxon>
        <taxon>Cyclobacteriaceae</taxon>
        <taxon>Echinicola</taxon>
    </lineage>
</organism>